<dbReference type="Proteomes" id="UP000235371">
    <property type="component" value="Unassembled WGS sequence"/>
</dbReference>
<keyword evidence="1" id="KW-0472">Membrane</keyword>
<feature type="transmembrane region" description="Helical" evidence="1">
    <location>
        <begin position="420"/>
        <end position="441"/>
    </location>
</feature>
<evidence type="ECO:0000313" key="3">
    <source>
        <dbReference type="EMBL" id="PMD64328.1"/>
    </source>
</evidence>
<keyword evidence="1" id="KW-1133">Transmembrane helix</keyword>
<dbReference type="Gene3D" id="1.20.58.340">
    <property type="entry name" value="Magnesium transport protein CorA, transmembrane region"/>
    <property type="match status" value="1"/>
</dbReference>
<evidence type="ECO:0000256" key="1">
    <source>
        <dbReference type="SAM" id="Phobius"/>
    </source>
</evidence>
<protein>
    <recommendedName>
        <fullName evidence="2">CorA-like transporter domain-containing protein</fullName>
    </recommendedName>
</protein>
<dbReference type="AlphaFoldDB" id="A0A2J6TN00"/>
<feature type="transmembrane region" description="Helical" evidence="1">
    <location>
        <begin position="380"/>
        <end position="400"/>
    </location>
</feature>
<dbReference type="OrthoDB" id="5396681at2759"/>
<dbReference type="InParanoid" id="A0A2J6TN00"/>
<gene>
    <name evidence="3" type="ORF">K444DRAFT_305713</name>
</gene>
<name>A0A2J6TN00_9HELO</name>
<keyword evidence="4" id="KW-1185">Reference proteome</keyword>
<feature type="domain" description="CorA-like transporter" evidence="2">
    <location>
        <begin position="57"/>
        <end position="190"/>
    </location>
</feature>
<dbReference type="InterPro" id="IPR058257">
    <property type="entry name" value="CorA-like_dom"/>
</dbReference>
<proteinExistence type="predicted"/>
<organism evidence="3 4">
    <name type="scientific">Hyaloscypha bicolor E</name>
    <dbReference type="NCBI Taxonomy" id="1095630"/>
    <lineage>
        <taxon>Eukaryota</taxon>
        <taxon>Fungi</taxon>
        <taxon>Dikarya</taxon>
        <taxon>Ascomycota</taxon>
        <taxon>Pezizomycotina</taxon>
        <taxon>Leotiomycetes</taxon>
        <taxon>Helotiales</taxon>
        <taxon>Hyaloscyphaceae</taxon>
        <taxon>Hyaloscypha</taxon>
        <taxon>Hyaloscypha bicolor</taxon>
    </lineage>
</organism>
<dbReference type="STRING" id="1095630.A0A2J6TN00"/>
<evidence type="ECO:0000259" key="2">
    <source>
        <dbReference type="Pfam" id="PF26616"/>
    </source>
</evidence>
<dbReference type="GeneID" id="36579845"/>
<sequence length="473" mass="53981">MSGNLLETHTSYPLSFPRDPLDCCDLSSYSIALESRASDLFIIDESLVDVELPQGSTRIITIFRYNSWSRMNITSNMFKAICTSSGVHPRVLDLIRGMGYKSRPTDEHFMGCYCSTQHEPGQPIQDDGTLVPKKSASHMSYNLRYFEKHGRDIKDPWSCRQCVFYQITYCNDNTSTWLVIQPPTKWKEGLKIVDLNKTDYPPALHLRAISSAAATMWEYLEDISNELTELSRRVSFPKPLKKFDFDFTLSQHLQIVRQKLHHARMILDGTLRTIAAIASHVEATWKVAGDTPTALHNLFLRELRNISYDLHAHRSTATELLDLSADITATIKSILELRNQDLLNNNSRQLQVITEANAKETQMMAEVAQYAYNDSRTVRIATVIAMIYLPASLVMSFFSTVFVDFNNVADSEYLSVHKEIWVAVVSIAVMVVATASWFWIWERRNAKATLLSSLPKLKSSTRDTEWLEMRNLS</sequence>
<dbReference type="EMBL" id="KZ613767">
    <property type="protein sequence ID" value="PMD64328.1"/>
    <property type="molecule type" value="Genomic_DNA"/>
</dbReference>
<evidence type="ECO:0000313" key="4">
    <source>
        <dbReference type="Proteomes" id="UP000235371"/>
    </source>
</evidence>
<keyword evidence="1" id="KW-0812">Transmembrane</keyword>
<accession>A0A2J6TN00</accession>
<dbReference type="RefSeq" id="XP_024741232.1">
    <property type="nucleotide sequence ID" value="XM_024871763.1"/>
</dbReference>
<reference evidence="3 4" key="1">
    <citation type="submission" date="2016-04" db="EMBL/GenBank/DDBJ databases">
        <title>A degradative enzymes factory behind the ericoid mycorrhizal symbiosis.</title>
        <authorList>
            <consortium name="DOE Joint Genome Institute"/>
            <person name="Martino E."/>
            <person name="Morin E."/>
            <person name="Grelet G."/>
            <person name="Kuo A."/>
            <person name="Kohler A."/>
            <person name="Daghino S."/>
            <person name="Barry K."/>
            <person name="Choi C."/>
            <person name="Cichocki N."/>
            <person name="Clum A."/>
            <person name="Copeland A."/>
            <person name="Hainaut M."/>
            <person name="Haridas S."/>
            <person name="Labutti K."/>
            <person name="Lindquist E."/>
            <person name="Lipzen A."/>
            <person name="Khouja H.-R."/>
            <person name="Murat C."/>
            <person name="Ohm R."/>
            <person name="Olson A."/>
            <person name="Spatafora J."/>
            <person name="Veneault-Fourrey C."/>
            <person name="Henrissat B."/>
            <person name="Grigoriev I."/>
            <person name="Martin F."/>
            <person name="Perotto S."/>
        </authorList>
    </citation>
    <scope>NUCLEOTIDE SEQUENCE [LARGE SCALE GENOMIC DNA]</scope>
    <source>
        <strain evidence="3 4">E</strain>
    </source>
</reference>
<dbReference type="Pfam" id="PF26616">
    <property type="entry name" value="CorA-like"/>
    <property type="match status" value="1"/>
</dbReference>